<dbReference type="Proteomes" id="UP001652445">
    <property type="component" value="Unassembled WGS sequence"/>
</dbReference>
<comment type="similarity">
    <text evidence="2">Belongs to the acyltransferase 3 family.</text>
</comment>
<feature type="domain" description="Acyltransferase 3" evidence="4">
    <location>
        <begin position="10"/>
        <end position="338"/>
    </location>
</feature>
<dbReference type="InterPro" id="IPR002656">
    <property type="entry name" value="Acyl_transf_3_dom"/>
</dbReference>
<keyword evidence="3" id="KW-1133">Transmembrane helix</keyword>
<feature type="transmembrane region" description="Helical" evidence="3">
    <location>
        <begin position="202"/>
        <end position="222"/>
    </location>
</feature>
<dbReference type="EMBL" id="JAOQIO010000052">
    <property type="protein sequence ID" value="MCU6793447.1"/>
    <property type="molecule type" value="Genomic_DNA"/>
</dbReference>
<feature type="transmembrane region" description="Helical" evidence="3">
    <location>
        <begin position="85"/>
        <end position="108"/>
    </location>
</feature>
<comment type="caution">
    <text evidence="5">The sequence shown here is derived from an EMBL/GenBank/DDBJ whole genome shotgun (WGS) entry which is preliminary data.</text>
</comment>
<keyword evidence="5" id="KW-0012">Acyltransferase</keyword>
<evidence type="ECO:0000313" key="6">
    <source>
        <dbReference type="Proteomes" id="UP001652445"/>
    </source>
</evidence>
<name>A0ABT2UFR1_9BACL</name>
<dbReference type="PANTHER" id="PTHR23028">
    <property type="entry name" value="ACETYLTRANSFERASE"/>
    <property type="match status" value="1"/>
</dbReference>
<keyword evidence="3" id="KW-0812">Transmembrane</keyword>
<feature type="transmembrane region" description="Helical" evidence="3">
    <location>
        <begin position="321"/>
        <end position="341"/>
    </location>
</feature>
<dbReference type="InterPro" id="IPR050879">
    <property type="entry name" value="Acyltransferase_3"/>
</dbReference>
<reference evidence="5 6" key="1">
    <citation type="submission" date="2022-09" db="EMBL/GenBank/DDBJ databases">
        <authorList>
            <person name="Han X.L."/>
            <person name="Wang Q."/>
            <person name="Lu T."/>
        </authorList>
    </citation>
    <scope>NUCLEOTIDE SEQUENCE [LARGE SCALE GENOMIC DNA]</scope>
    <source>
        <strain evidence="5 6">WQ 127069</strain>
    </source>
</reference>
<comment type="subcellular location">
    <subcellularLocation>
        <location evidence="1">Membrane</location>
    </subcellularLocation>
</comment>
<proteinExistence type="inferred from homology"/>
<evidence type="ECO:0000313" key="5">
    <source>
        <dbReference type="EMBL" id="MCU6793447.1"/>
    </source>
</evidence>
<evidence type="ECO:0000256" key="2">
    <source>
        <dbReference type="ARBA" id="ARBA00007400"/>
    </source>
</evidence>
<keyword evidence="3" id="KW-0472">Membrane</keyword>
<evidence type="ECO:0000256" key="1">
    <source>
        <dbReference type="ARBA" id="ARBA00004370"/>
    </source>
</evidence>
<organism evidence="5 6">
    <name type="scientific">Paenibacillus baimaensis</name>
    <dbReference type="NCBI Taxonomy" id="2982185"/>
    <lineage>
        <taxon>Bacteria</taxon>
        <taxon>Bacillati</taxon>
        <taxon>Bacillota</taxon>
        <taxon>Bacilli</taxon>
        <taxon>Bacillales</taxon>
        <taxon>Paenibacillaceae</taxon>
        <taxon>Paenibacillus</taxon>
    </lineage>
</organism>
<accession>A0ABT2UFR1</accession>
<feature type="transmembrane region" description="Helical" evidence="3">
    <location>
        <begin position="47"/>
        <end position="64"/>
    </location>
</feature>
<sequence>MVVTKQQKFDSIDIMRGIAILLVILVHTSQRIEGNMFLRSFAQYGQMGVQMFFIASAFTLCYSFESRQSSEKSLRNFYLRRYFRIAPGYYFGIILYYLVTSIFTVVWVSDKNLINILANALFLNGLYQPANNNVVPGGWSIGTEMLFYLIFPFIFSSYIKLQNRYKFTYLVIPFFALFLSLIIQFIFYSLTKNPGLFINNGFIYFSILNQFPVFCVGISLYFAYKKGLLNNIKFGTCLIMIIFFSCLASYLMRQNTFTLVHAVTPFIAALSFVFIFVLLQNFAKGKGKLLAKIGVVSYSCYLSHFIFTFYFVSYMAKKLNFIYPDIILIVLYLFTVLLTYYSAGLMYKYIELNGVKLGKNIITSRSQHSQITISNNQSGKR</sequence>
<keyword evidence="5" id="KW-0808">Transferase</keyword>
<feature type="transmembrane region" description="Helical" evidence="3">
    <location>
        <begin position="234"/>
        <end position="252"/>
    </location>
</feature>
<feature type="transmembrane region" description="Helical" evidence="3">
    <location>
        <begin position="167"/>
        <end position="190"/>
    </location>
</feature>
<feature type="transmembrane region" description="Helical" evidence="3">
    <location>
        <begin position="137"/>
        <end position="155"/>
    </location>
</feature>
<dbReference type="PANTHER" id="PTHR23028:SF53">
    <property type="entry name" value="ACYL_TRANSF_3 DOMAIN-CONTAINING PROTEIN"/>
    <property type="match status" value="1"/>
</dbReference>
<feature type="transmembrane region" description="Helical" evidence="3">
    <location>
        <begin position="295"/>
        <end position="315"/>
    </location>
</feature>
<protein>
    <submittedName>
        <fullName evidence="5">Acyltransferase</fullName>
    </submittedName>
</protein>
<keyword evidence="6" id="KW-1185">Reference proteome</keyword>
<gene>
    <name evidence="5" type="ORF">OB236_15170</name>
</gene>
<evidence type="ECO:0000259" key="4">
    <source>
        <dbReference type="Pfam" id="PF01757"/>
    </source>
</evidence>
<feature type="transmembrane region" description="Helical" evidence="3">
    <location>
        <begin position="258"/>
        <end position="283"/>
    </location>
</feature>
<evidence type="ECO:0000256" key="3">
    <source>
        <dbReference type="SAM" id="Phobius"/>
    </source>
</evidence>
<dbReference type="Pfam" id="PF01757">
    <property type="entry name" value="Acyl_transf_3"/>
    <property type="match status" value="1"/>
</dbReference>
<dbReference type="RefSeq" id="WP_262684725.1">
    <property type="nucleotide sequence ID" value="NZ_JAOQIO010000052.1"/>
</dbReference>
<dbReference type="GO" id="GO:0016746">
    <property type="term" value="F:acyltransferase activity"/>
    <property type="evidence" value="ECO:0007669"/>
    <property type="project" value="UniProtKB-KW"/>
</dbReference>